<comment type="caution">
    <text evidence="1">The sequence shown here is derived from an EMBL/GenBank/DDBJ whole genome shotgun (WGS) entry which is preliminary data.</text>
</comment>
<reference evidence="1 2" key="1">
    <citation type="journal article" date="2015" name="Genome Biol. Evol.">
        <title>Comparative Genomics of a Bacterivorous Green Alga Reveals Evolutionary Causalities and Consequences of Phago-Mixotrophic Mode of Nutrition.</title>
        <authorList>
            <person name="Burns J.A."/>
            <person name="Paasch A."/>
            <person name="Narechania A."/>
            <person name="Kim E."/>
        </authorList>
    </citation>
    <scope>NUCLEOTIDE SEQUENCE [LARGE SCALE GENOMIC DNA]</scope>
    <source>
        <strain evidence="1 2">PLY_AMNH</strain>
    </source>
</reference>
<evidence type="ECO:0000313" key="1">
    <source>
        <dbReference type="EMBL" id="KAK3263712.1"/>
    </source>
</evidence>
<feature type="non-terminal residue" evidence="1">
    <location>
        <position position="1"/>
    </location>
</feature>
<gene>
    <name evidence="1" type="ORF">CYMTET_27500</name>
</gene>
<dbReference type="EMBL" id="LGRX02015118">
    <property type="protein sequence ID" value="KAK3263712.1"/>
    <property type="molecule type" value="Genomic_DNA"/>
</dbReference>
<dbReference type="Proteomes" id="UP001190700">
    <property type="component" value="Unassembled WGS sequence"/>
</dbReference>
<dbReference type="AlphaFoldDB" id="A0AAE0FQ47"/>
<sequence length="204" mass="21947">GSAWISRAGSNLHAQGRCVDQPCWLEASRKSGCVDQPRVGSRSYAQGAVVDQPCWLSFTQGRRAVVVRMQARGGPSVGHLDDFMGGHSEAQENAALQAHLVSFLRFTVSGAKCQGPSQQPEFLGVLLSTEGEVCPVAIDEDRVAHVLVQAMELQAKAPKGMMCWKVLESLPGLPAAHCAWCRPGAGAWRARRGRWGTHAGELAY</sequence>
<organism evidence="1 2">
    <name type="scientific">Cymbomonas tetramitiformis</name>
    <dbReference type="NCBI Taxonomy" id="36881"/>
    <lineage>
        <taxon>Eukaryota</taxon>
        <taxon>Viridiplantae</taxon>
        <taxon>Chlorophyta</taxon>
        <taxon>Pyramimonadophyceae</taxon>
        <taxon>Pyramimonadales</taxon>
        <taxon>Pyramimonadaceae</taxon>
        <taxon>Cymbomonas</taxon>
    </lineage>
</organism>
<accession>A0AAE0FQ47</accession>
<name>A0AAE0FQ47_9CHLO</name>
<evidence type="ECO:0000313" key="2">
    <source>
        <dbReference type="Proteomes" id="UP001190700"/>
    </source>
</evidence>
<proteinExistence type="predicted"/>
<keyword evidence="2" id="KW-1185">Reference proteome</keyword>
<protein>
    <submittedName>
        <fullName evidence="1">Uncharacterized protein</fullName>
    </submittedName>
</protein>